<evidence type="ECO:0000313" key="2">
    <source>
        <dbReference type="EMBL" id="CAD5109526.1"/>
    </source>
</evidence>
<comment type="caution">
    <text evidence="2">The sequence shown here is derived from an EMBL/GenBank/DDBJ whole genome shotgun (WGS) entry which is preliminary data.</text>
</comment>
<proteinExistence type="predicted"/>
<organism evidence="2 3">
    <name type="scientific">Zestomonas carbonaria</name>
    <dbReference type="NCBI Taxonomy" id="2762745"/>
    <lineage>
        <taxon>Bacteria</taxon>
        <taxon>Pseudomonadati</taxon>
        <taxon>Pseudomonadota</taxon>
        <taxon>Gammaproteobacteria</taxon>
        <taxon>Pseudomonadales</taxon>
        <taxon>Pseudomonadaceae</taxon>
        <taxon>Zestomonas</taxon>
    </lineage>
</organism>
<dbReference type="EMBL" id="CAJFCI010000076">
    <property type="protein sequence ID" value="CAD5109526.1"/>
    <property type="molecule type" value="Genomic_DNA"/>
</dbReference>
<dbReference type="Pfam" id="PF10976">
    <property type="entry name" value="DUF2790"/>
    <property type="match status" value="1"/>
</dbReference>
<evidence type="ECO:0008006" key="4">
    <source>
        <dbReference type="Google" id="ProtNLM"/>
    </source>
</evidence>
<sequence>MKSKSIMAAASLFAVLNLCTFAARAEIEEQTYTYATRLDVQKALSIREEPSDICKVVDARMTYEDSQGVTKAIRYLKLSQACDIGG</sequence>
<keyword evidence="3" id="KW-1185">Reference proteome</keyword>
<feature type="chain" id="PRO_5030756894" description="DUF2790 domain-containing protein" evidence="1">
    <location>
        <begin position="26"/>
        <end position="86"/>
    </location>
</feature>
<evidence type="ECO:0000313" key="3">
    <source>
        <dbReference type="Proteomes" id="UP000583387"/>
    </source>
</evidence>
<evidence type="ECO:0000256" key="1">
    <source>
        <dbReference type="SAM" id="SignalP"/>
    </source>
</evidence>
<gene>
    <name evidence="2" type="ORF">PSEWESI4_03831</name>
</gene>
<dbReference type="InterPro" id="IPR021245">
    <property type="entry name" value="DUF2790"/>
</dbReference>
<name>A0A7U7IAS3_9GAMM</name>
<accession>A0A7U7IAS3</accession>
<keyword evidence="1" id="KW-0732">Signal</keyword>
<dbReference type="Proteomes" id="UP000583387">
    <property type="component" value="Unassembled WGS sequence"/>
</dbReference>
<dbReference type="Gene3D" id="2.30.140.50">
    <property type="entry name" value="Protein of unknown function DUF2790"/>
    <property type="match status" value="1"/>
</dbReference>
<protein>
    <recommendedName>
        <fullName evidence="4">DUF2790 domain-containing protein</fullName>
    </recommendedName>
</protein>
<dbReference type="AlphaFoldDB" id="A0A7U7IAS3"/>
<reference evidence="2 3" key="1">
    <citation type="submission" date="2020-08" db="EMBL/GenBank/DDBJ databases">
        <authorList>
            <person name="Criscuolo A."/>
        </authorList>
    </citation>
    <scope>NUCLEOTIDE SEQUENCE [LARGE SCALE GENOMIC DNA]</scope>
    <source>
        <strain evidence="2">CIP111764</strain>
    </source>
</reference>
<feature type="signal peptide" evidence="1">
    <location>
        <begin position="1"/>
        <end position="25"/>
    </location>
</feature>
<dbReference type="RefSeq" id="WP_187672841.1">
    <property type="nucleotide sequence ID" value="NZ_CAJFCI010000076.1"/>
</dbReference>